<dbReference type="KEGG" id="trz:GWP43_01085"/>
<dbReference type="EMBL" id="CP048020">
    <property type="protein sequence ID" value="QHX42272.1"/>
    <property type="molecule type" value="Genomic_DNA"/>
</dbReference>
<organism evidence="2 3">
    <name type="scientific">Treponema vincentii</name>
    <dbReference type="NCBI Taxonomy" id="69710"/>
    <lineage>
        <taxon>Bacteria</taxon>
        <taxon>Pseudomonadati</taxon>
        <taxon>Spirochaetota</taxon>
        <taxon>Spirochaetia</taxon>
        <taxon>Spirochaetales</taxon>
        <taxon>Treponemataceae</taxon>
        <taxon>Treponema</taxon>
    </lineage>
</organism>
<keyword evidence="1" id="KW-0472">Membrane</keyword>
<reference evidence="2 3" key="1">
    <citation type="submission" date="2020-01" db="EMBL/GenBank/DDBJ databases">
        <title>Complete genome sequence of a human oral phylogroup 1 Treponema sp. strain ATCC 700766, originally isolated from periodontitis dental plaque.</title>
        <authorList>
            <person name="Chan Y."/>
            <person name="Huo Y.-B."/>
            <person name="Yu X.-L."/>
            <person name="Zeng H."/>
            <person name="Leung W.-K."/>
            <person name="Watt R.M."/>
        </authorList>
    </citation>
    <scope>NUCLEOTIDE SEQUENCE [LARGE SCALE GENOMIC DNA]</scope>
    <source>
        <strain evidence="2 3">OMZ 804</strain>
    </source>
</reference>
<name>A0A6P1Y020_9SPIR</name>
<keyword evidence="1" id="KW-1133">Transmembrane helix</keyword>
<keyword evidence="1" id="KW-0812">Transmembrane</keyword>
<proteinExistence type="predicted"/>
<feature type="transmembrane region" description="Helical" evidence="1">
    <location>
        <begin position="6"/>
        <end position="24"/>
    </location>
</feature>
<dbReference type="RefSeq" id="WP_162662081.1">
    <property type="nucleotide sequence ID" value="NZ_CP048020.1"/>
</dbReference>
<evidence type="ECO:0000256" key="1">
    <source>
        <dbReference type="SAM" id="Phobius"/>
    </source>
</evidence>
<gene>
    <name evidence="2" type="ORF">GWP43_01085</name>
</gene>
<evidence type="ECO:0000313" key="2">
    <source>
        <dbReference type="EMBL" id="QHX42272.1"/>
    </source>
</evidence>
<dbReference type="AlphaFoldDB" id="A0A6P1Y020"/>
<dbReference type="Proteomes" id="UP000464374">
    <property type="component" value="Chromosome"/>
</dbReference>
<accession>A0A6P1Y020</accession>
<protein>
    <submittedName>
        <fullName evidence="2">Uncharacterized protein</fullName>
    </submittedName>
</protein>
<sequence length="306" mass="36052">MKKNRYIYFISFCLVAFCLFVFAYSKYTSQKEIQSNLIYEVESDRIVKWGSRTINIPQGADFAFDQISQTGWFHIAKKDYSVFICINKNGEEEKSILVKYNEPSVSIREVLFFVSDSVALIEGKYNNMFYLIDLKTRNYRTVSSAAFHGLQICSFYRDMIFFYDSGNNSITKFNYNKNMVERVEPNLIGYGYMPLKESFVGINEKGKISILNYNTLEQTELNIRGLKNEKNGFVNDRYYLTADYLYFSKFDYGYYIKYLPIFILMSFCTIARPSAPHSWYRYSFESHRIDKISSEDKFIKILGTIE</sequence>
<evidence type="ECO:0000313" key="3">
    <source>
        <dbReference type="Proteomes" id="UP000464374"/>
    </source>
</evidence>